<accession>A0A3P7IZR1</accession>
<keyword evidence="2" id="KW-1185">Reference proteome</keyword>
<dbReference type="OrthoDB" id="5819528at2759"/>
<dbReference type="Proteomes" id="UP000270094">
    <property type="component" value="Unassembled WGS sequence"/>
</dbReference>
<protein>
    <submittedName>
        <fullName evidence="1">Uncharacterized protein</fullName>
    </submittedName>
</protein>
<evidence type="ECO:0000313" key="2">
    <source>
        <dbReference type="Proteomes" id="UP000270094"/>
    </source>
</evidence>
<name>A0A3P7IZR1_STRVU</name>
<sequence length="154" mass="17651">MLLIHFSRIQDGYSCIKVCGSEDATCLGNHTKEILYQFRALPSTTFVRYPIEVSRIRTHMDTPFSVDYSLDTVGLRHFIIEQDRNIGKELSSLALQRPKQSFNTNLLRIVKLAKPIAGPATERIRVNIHTKSRTGVILAYNVAIIEVYVSRYYF</sequence>
<proteinExistence type="predicted"/>
<dbReference type="EMBL" id="UYYB01096297">
    <property type="protein sequence ID" value="VDM76076.1"/>
    <property type="molecule type" value="Genomic_DNA"/>
</dbReference>
<reference evidence="1 2" key="1">
    <citation type="submission" date="2018-11" db="EMBL/GenBank/DDBJ databases">
        <authorList>
            <consortium name="Pathogen Informatics"/>
        </authorList>
    </citation>
    <scope>NUCLEOTIDE SEQUENCE [LARGE SCALE GENOMIC DNA]</scope>
</reference>
<evidence type="ECO:0000313" key="1">
    <source>
        <dbReference type="EMBL" id="VDM76076.1"/>
    </source>
</evidence>
<organism evidence="1 2">
    <name type="scientific">Strongylus vulgaris</name>
    <name type="common">Blood worm</name>
    <dbReference type="NCBI Taxonomy" id="40348"/>
    <lineage>
        <taxon>Eukaryota</taxon>
        <taxon>Metazoa</taxon>
        <taxon>Ecdysozoa</taxon>
        <taxon>Nematoda</taxon>
        <taxon>Chromadorea</taxon>
        <taxon>Rhabditida</taxon>
        <taxon>Rhabditina</taxon>
        <taxon>Rhabditomorpha</taxon>
        <taxon>Strongyloidea</taxon>
        <taxon>Strongylidae</taxon>
        <taxon>Strongylus</taxon>
    </lineage>
</organism>
<gene>
    <name evidence="1" type="ORF">SVUK_LOCUS11074</name>
</gene>
<dbReference type="AlphaFoldDB" id="A0A3P7IZR1"/>